<dbReference type="RefSeq" id="WP_004764994.1">
    <property type="nucleotide sequence ID" value="NZ_AHMY02000026.1"/>
</dbReference>
<organism evidence="1 2">
    <name type="scientific">Leptospira kirschneri str. H1</name>
    <dbReference type="NCBI Taxonomy" id="1049966"/>
    <lineage>
        <taxon>Bacteria</taxon>
        <taxon>Pseudomonadati</taxon>
        <taxon>Spirochaetota</taxon>
        <taxon>Spirochaetia</taxon>
        <taxon>Leptospirales</taxon>
        <taxon>Leptospiraceae</taxon>
        <taxon>Leptospira</taxon>
    </lineage>
</organism>
<evidence type="ECO:0000313" key="2">
    <source>
        <dbReference type="Proteomes" id="UP000006253"/>
    </source>
</evidence>
<comment type="caution">
    <text evidence="1">The sequence shown here is derived from an EMBL/GenBank/DDBJ whole genome shotgun (WGS) entry which is preliminary data.</text>
</comment>
<dbReference type="Proteomes" id="UP000006253">
    <property type="component" value="Unassembled WGS sequence"/>
</dbReference>
<proteinExistence type="predicted"/>
<dbReference type="EMBL" id="AHMY02000026">
    <property type="protein sequence ID" value="EKO16410.1"/>
    <property type="molecule type" value="Genomic_DNA"/>
</dbReference>
<reference evidence="1 2" key="1">
    <citation type="submission" date="2012-10" db="EMBL/GenBank/DDBJ databases">
        <authorList>
            <person name="Harkins D.M."/>
            <person name="Durkin A.S."/>
            <person name="Brinkac L.M."/>
            <person name="Selengut J.D."/>
            <person name="Sanka R."/>
            <person name="DePew J."/>
            <person name="Purushe J."/>
            <person name="Peacock S.J."/>
            <person name="Thaipadungpanit J."/>
            <person name="Wuthiekanun V.W."/>
            <person name="Day N.P."/>
            <person name="Vinetz J.M."/>
            <person name="Sutton G.G."/>
            <person name="Nelson W.C."/>
            <person name="Fouts D.E."/>
        </authorList>
    </citation>
    <scope>NUCLEOTIDE SEQUENCE [LARGE SCALE GENOMIC DNA]</scope>
    <source>
        <strain evidence="1 2">H1</strain>
    </source>
</reference>
<gene>
    <name evidence="1" type="ORF">LEP1GSC081_1325</name>
</gene>
<dbReference type="AlphaFoldDB" id="A0A0E2B559"/>
<name>A0A0E2B559_9LEPT</name>
<evidence type="ECO:0000313" key="1">
    <source>
        <dbReference type="EMBL" id="EKO16410.1"/>
    </source>
</evidence>
<sequence length="125" mass="14280">MAKSNSSKKTPQEQYSQLINHFETLREAALVKIASREEGDFEPGSLNWWSGKIKMIITHASEIEDKFTRGRYALKTFSDDESTQAIGNSIKATARKNLEEIIKISARMYYQFCLDLDGIKTKGKR</sequence>
<protein>
    <submittedName>
        <fullName evidence="1">Uncharacterized protein</fullName>
    </submittedName>
</protein>
<accession>A0A0E2B559</accession>